<evidence type="ECO:0000256" key="1">
    <source>
        <dbReference type="SAM" id="SignalP"/>
    </source>
</evidence>
<evidence type="ECO:0000313" key="3">
    <source>
        <dbReference type="Proteomes" id="UP000317410"/>
    </source>
</evidence>
<name>A0A4Y4B3R5_MICMQ</name>
<protein>
    <recommendedName>
        <fullName evidence="4">Secreted protein</fullName>
    </recommendedName>
</protein>
<dbReference type="RefSeq" id="WP_055871030.1">
    <property type="nucleotide sequence ID" value="NZ_BJNQ01000005.1"/>
</dbReference>
<keyword evidence="1" id="KW-0732">Signal</keyword>
<evidence type="ECO:0008006" key="4">
    <source>
        <dbReference type="Google" id="ProtNLM"/>
    </source>
</evidence>
<reference evidence="2 3" key="1">
    <citation type="submission" date="2019-06" db="EMBL/GenBank/DDBJ databases">
        <title>Whole genome shotgun sequence of Microbacterium liquefaciens NBRC 15037.</title>
        <authorList>
            <person name="Hosoyama A."/>
            <person name="Uohara A."/>
            <person name="Ohji S."/>
            <person name="Ichikawa N."/>
        </authorList>
    </citation>
    <scope>NUCLEOTIDE SEQUENCE [LARGE SCALE GENOMIC DNA]</scope>
    <source>
        <strain evidence="2 3">NBRC 15037</strain>
    </source>
</reference>
<gene>
    <name evidence="2" type="ORF">MLI01_11510</name>
</gene>
<organism evidence="2 3">
    <name type="scientific">Microbacterium maritypicum</name>
    <name type="common">Microbacterium liquefaciens</name>
    <dbReference type="NCBI Taxonomy" id="33918"/>
    <lineage>
        <taxon>Bacteria</taxon>
        <taxon>Bacillati</taxon>
        <taxon>Actinomycetota</taxon>
        <taxon>Actinomycetes</taxon>
        <taxon>Micrococcales</taxon>
        <taxon>Microbacteriaceae</taxon>
        <taxon>Microbacterium</taxon>
    </lineage>
</organism>
<dbReference type="EMBL" id="BJNQ01000005">
    <property type="protein sequence ID" value="GEC75006.1"/>
    <property type="molecule type" value="Genomic_DNA"/>
</dbReference>
<comment type="caution">
    <text evidence="2">The sequence shown here is derived from an EMBL/GenBank/DDBJ whole genome shotgun (WGS) entry which is preliminary data.</text>
</comment>
<dbReference type="AlphaFoldDB" id="A0A4Y4B3R5"/>
<feature type="chain" id="PRO_5039212870" description="Secreted protein" evidence="1">
    <location>
        <begin position="25"/>
        <end position="137"/>
    </location>
</feature>
<evidence type="ECO:0000313" key="2">
    <source>
        <dbReference type="EMBL" id="GEC75006.1"/>
    </source>
</evidence>
<sequence>MSRGLMRVLAVVVLLCGAATGTTGCFTACPAIGYVNGAVVDVSAFPAVAAVQFCVDAECSPAPGEDETSSTNMFSTSRQDDGTWSLMFDMSTPEDVDIRLFDAQGTLIHEAEEAIAWTHTGGACPGPSTAEPLILQP</sequence>
<dbReference type="Proteomes" id="UP000317410">
    <property type="component" value="Unassembled WGS sequence"/>
</dbReference>
<proteinExistence type="predicted"/>
<accession>A0A4Y4B3R5</accession>
<dbReference type="PROSITE" id="PS51257">
    <property type="entry name" value="PROKAR_LIPOPROTEIN"/>
    <property type="match status" value="1"/>
</dbReference>
<feature type="signal peptide" evidence="1">
    <location>
        <begin position="1"/>
        <end position="24"/>
    </location>
</feature>